<dbReference type="InterPro" id="IPR008927">
    <property type="entry name" value="6-PGluconate_DH-like_C_sf"/>
</dbReference>
<comment type="subcellular location">
    <subcellularLocation>
        <location evidence="1">Mitochondrion matrix</location>
    </subcellularLocation>
</comment>
<dbReference type="InterPro" id="IPR006180">
    <property type="entry name" value="3-OHacyl-CoA_DH_CS"/>
</dbReference>
<dbReference type="GO" id="GO:0006635">
    <property type="term" value="P:fatty acid beta-oxidation"/>
    <property type="evidence" value="ECO:0007669"/>
    <property type="project" value="TreeGrafter"/>
</dbReference>
<dbReference type="PANTHER" id="PTHR43561">
    <property type="match status" value="1"/>
</dbReference>
<keyword evidence="7" id="KW-0496">Mitochondrion</keyword>
<dbReference type="SUPFAM" id="SSF48179">
    <property type="entry name" value="6-phosphogluconate dehydrogenase C-terminal domain-like"/>
    <property type="match status" value="1"/>
</dbReference>
<keyword evidence="11" id="KW-1133">Transmembrane helix</keyword>
<keyword evidence="15" id="KW-1185">Reference proteome</keyword>
<dbReference type="OrthoDB" id="10263751at2759"/>
<dbReference type="PROSITE" id="PS00067">
    <property type="entry name" value="3HCDH"/>
    <property type="match status" value="1"/>
</dbReference>
<feature type="transmembrane region" description="Helical" evidence="11">
    <location>
        <begin position="506"/>
        <end position="524"/>
    </location>
</feature>
<dbReference type="Pfam" id="PF00725">
    <property type="entry name" value="3HCDH"/>
    <property type="match status" value="1"/>
</dbReference>
<dbReference type="AlphaFoldDB" id="A0A9N9B251"/>
<keyword evidence="5" id="KW-0560">Oxidoreductase</keyword>
<dbReference type="Pfam" id="PF02737">
    <property type="entry name" value="3HCDH_N"/>
    <property type="match status" value="1"/>
</dbReference>
<feature type="region of interest" description="Disordered" evidence="10">
    <location>
        <begin position="323"/>
        <end position="435"/>
    </location>
</feature>
<evidence type="ECO:0000256" key="2">
    <source>
        <dbReference type="ARBA" id="ARBA00005005"/>
    </source>
</evidence>
<evidence type="ECO:0000256" key="10">
    <source>
        <dbReference type="SAM" id="MobiDB-lite"/>
    </source>
</evidence>
<evidence type="ECO:0000256" key="1">
    <source>
        <dbReference type="ARBA" id="ARBA00004305"/>
    </source>
</evidence>
<dbReference type="EMBL" id="CAJVPK010000806">
    <property type="protein sequence ID" value="CAG8550575.1"/>
    <property type="molecule type" value="Genomic_DNA"/>
</dbReference>
<dbReference type="PANTHER" id="PTHR43561:SF3">
    <property type="entry name" value="HYDROXYACYL-COENZYME A DEHYDROGENASE, MITOCHONDRIAL"/>
    <property type="match status" value="1"/>
</dbReference>
<dbReference type="EC" id="1.1.1.35" evidence="4"/>
<evidence type="ECO:0000313" key="14">
    <source>
        <dbReference type="EMBL" id="CAG8550575.1"/>
    </source>
</evidence>
<dbReference type="FunFam" id="3.40.50.720:FF:000009">
    <property type="entry name" value="Fatty oxidation complex, alpha subunit"/>
    <property type="match status" value="1"/>
</dbReference>
<dbReference type="SUPFAM" id="SSF51735">
    <property type="entry name" value="NAD(P)-binding Rossmann-fold domains"/>
    <property type="match status" value="1"/>
</dbReference>
<comment type="caution">
    <text evidence="14">The sequence shown here is derived from an EMBL/GenBank/DDBJ whole genome shotgun (WGS) entry which is preliminary data.</text>
</comment>
<dbReference type="InterPro" id="IPR006176">
    <property type="entry name" value="3-OHacyl-CoA_DH_NAD-bd"/>
</dbReference>
<dbReference type="InterPro" id="IPR006108">
    <property type="entry name" value="3HC_DH_C"/>
</dbReference>
<evidence type="ECO:0000256" key="8">
    <source>
        <dbReference type="ARBA" id="ARBA00049556"/>
    </source>
</evidence>
<evidence type="ECO:0000313" key="15">
    <source>
        <dbReference type="Proteomes" id="UP000789706"/>
    </source>
</evidence>
<dbReference type="InterPro" id="IPR036291">
    <property type="entry name" value="NAD(P)-bd_dom_sf"/>
</dbReference>
<feature type="compositionally biased region" description="Polar residues" evidence="10">
    <location>
        <begin position="375"/>
        <end position="417"/>
    </location>
</feature>
<evidence type="ECO:0000259" key="13">
    <source>
        <dbReference type="Pfam" id="PF02737"/>
    </source>
</evidence>
<feature type="transmembrane region" description="Helical" evidence="11">
    <location>
        <begin position="536"/>
        <end position="555"/>
    </location>
</feature>
<feature type="coiled-coil region" evidence="9">
    <location>
        <begin position="579"/>
        <end position="640"/>
    </location>
</feature>
<feature type="compositionally biased region" description="Basic and acidic residues" evidence="10">
    <location>
        <begin position="362"/>
        <end position="374"/>
    </location>
</feature>
<evidence type="ECO:0000256" key="5">
    <source>
        <dbReference type="ARBA" id="ARBA00023002"/>
    </source>
</evidence>
<feature type="domain" description="3-hydroxyacyl-CoA dehydrogenase C-terminal" evidence="12">
    <location>
        <begin position="222"/>
        <end position="302"/>
    </location>
</feature>
<evidence type="ECO:0000256" key="9">
    <source>
        <dbReference type="SAM" id="Coils"/>
    </source>
</evidence>
<proteinExistence type="inferred from homology"/>
<gene>
    <name evidence="14" type="ORF">DEBURN_LOCUS7078</name>
</gene>
<sequence length="730" mass="82691">MSQLVRSFLHKTYLRPLVGSYAYSTIPSPMQHLKNITVYGSGLMGAGISQVAAQKGYAVTMVDLDEKVLDRSKNIIKASLHRVAKKLYEDDEIKQKELFDFTLSNIKTSTNSSESAKDADMIIEAIIEDIYQKQQLFGSLDEITPMKTIFVTTTSSLPIKEIAKVTKRADRFAGLHFFNPVPQMKLVEVIRTEEINDETYETLMEFVKNLDKTPVACKDTPGFIVNRLLVPYLLEAIRLVDRGVADPKDVDMAMKSGAGMPMDTLKSIVDGWRKSGNIDPHIVAPTKMLDDHVKEGKFGRKTPFIEKNEELRIQELIAASQKFLSQPSQPPTPTVSTTTTFNFHPEPVGQEKQQLRSRKSKSKIDSEKNFRENISEMSLSRNSSTPSLASVTNNHTPPHIHVSNSSMVNINSGPNSAKKSESEIPTGPPELIRDPTSDSFSSHAYSWPILFAVVPPMGALIYVPWELYYAARSRRVINDQITGQNVDLVEDEQRNRAAIELRRQETFALLFVIGSPILGGYALHGAKMYLTDYDKYISHFNIVLFVFAAGIRPLMHITSLAKNRTLHLQEQVHYPSTEVELLKRRVQHLEYELSQLRRGFATKRDVISVRDGFEPTISQLNRAVRRYEKKEQYLRNYSDERFAYLESKMREFDNFISCKIHEEQTPRGMFQVMINIGFSLFGYAKYILPGALRGPKPTPMLKPASNSDEGNQLNDDMTNDREISDGSLQM</sequence>
<keyword evidence="11" id="KW-0472">Membrane</keyword>
<feature type="domain" description="3-hydroxyacyl-CoA dehydrogenase NAD binding" evidence="13">
    <location>
        <begin position="35"/>
        <end position="220"/>
    </location>
</feature>
<dbReference type="Gene3D" id="3.40.50.720">
    <property type="entry name" value="NAD(P)-binding Rossmann-like Domain"/>
    <property type="match status" value="1"/>
</dbReference>
<comment type="similarity">
    <text evidence="3">Belongs to the 3-hydroxyacyl-CoA dehydrogenase family.</text>
</comment>
<dbReference type="GO" id="GO:0003857">
    <property type="term" value="F:(3S)-3-hydroxyacyl-CoA dehydrogenase (NAD+) activity"/>
    <property type="evidence" value="ECO:0007669"/>
    <property type="project" value="UniProtKB-EC"/>
</dbReference>
<dbReference type="GO" id="GO:0005759">
    <property type="term" value="C:mitochondrial matrix"/>
    <property type="evidence" value="ECO:0007669"/>
    <property type="project" value="UniProtKB-SubCell"/>
</dbReference>
<feature type="transmembrane region" description="Helical" evidence="11">
    <location>
        <begin position="445"/>
        <end position="465"/>
    </location>
</feature>
<keyword evidence="9" id="KW-0175">Coiled coil</keyword>
<dbReference type="Proteomes" id="UP000789706">
    <property type="component" value="Unassembled WGS sequence"/>
</dbReference>
<comment type="pathway">
    <text evidence="2">Lipid metabolism; fatty acid beta-oxidation.</text>
</comment>
<evidence type="ECO:0000256" key="3">
    <source>
        <dbReference type="ARBA" id="ARBA00009463"/>
    </source>
</evidence>
<reference evidence="14" key="1">
    <citation type="submission" date="2021-06" db="EMBL/GenBank/DDBJ databases">
        <authorList>
            <person name="Kallberg Y."/>
            <person name="Tangrot J."/>
            <person name="Rosling A."/>
        </authorList>
    </citation>
    <scope>NUCLEOTIDE SEQUENCE</scope>
    <source>
        <strain evidence="14">AZ414A</strain>
    </source>
</reference>
<protein>
    <recommendedName>
        <fullName evidence="4">3-hydroxyacyl-CoA dehydrogenase</fullName>
        <ecNumber evidence="4">1.1.1.35</ecNumber>
    </recommendedName>
</protein>
<feature type="region of interest" description="Disordered" evidence="10">
    <location>
        <begin position="697"/>
        <end position="730"/>
    </location>
</feature>
<accession>A0A9N9B251</accession>
<evidence type="ECO:0000259" key="12">
    <source>
        <dbReference type="Pfam" id="PF00725"/>
    </source>
</evidence>
<evidence type="ECO:0000256" key="4">
    <source>
        <dbReference type="ARBA" id="ARBA00013000"/>
    </source>
</evidence>
<evidence type="ECO:0000256" key="11">
    <source>
        <dbReference type="SAM" id="Phobius"/>
    </source>
</evidence>
<keyword evidence="11" id="KW-0812">Transmembrane</keyword>
<dbReference type="InterPro" id="IPR052242">
    <property type="entry name" value="Mito_3-hydroxyacyl-CoA_DH"/>
</dbReference>
<feature type="compositionally biased region" description="Polar residues" evidence="10">
    <location>
        <begin position="704"/>
        <end position="716"/>
    </location>
</feature>
<evidence type="ECO:0000256" key="7">
    <source>
        <dbReference type="ARBA" id="ARBA00023128"/>
    </source>
</evidence>
<dbReference type="InterPro" id="IPR013328">
    <property type="entry name" value="6PGD_dom2"/>
</dbReference>
<dbReference type="GO" id="GO:0070403">
    <property type="term" value="F:NAD+ binding"/>
    <property type="evidence" value="ECO:0007669"/>
    <property type="project" value="InterPro"/>
</dbReference>
<organism evidence="14 15">
    <name type="scientific">Diversispora eburnea</name>
    <dbReference type="NCBI Taxonomy" id="1213867"/>
    <lineage>
        <taxon>Eukaryota</taxon>
        <taxon>Fungi</taxon>
        <taxon>Fungi incertae sedis</taxon>
        <taxon>Mucoromycota</taxon>
        <taxon>Glomeromycotina</taxon>
        <taxon>Glomeromycetes</taxon>
        <taxon>Diversisporales</taxon>
        <taxon>Diversisporaceae</taxon>
        <taxon>Diversispora</taxon>
    </lineage>
</organism>
<comment type="catalytic activity">
    <reaction evidence="8">
        <text>a (3S)-3-hydroxyacyl-CoA + NAD(+) = a 3-oxoacyl-CoA + NADH + H(+)</text>
        <dbReference type="Rhea" id="RHEA:22432"/>
        <dbReference type="ChEBI" id="CHEBI:15378"/>
        <dbReference type="ChEBI" id="CHEBI:57318"/>
        <dbReference type="ChEBI" id="CHEBI:57540"/>
        <dbReference type="ChEBI" id="CHEBI:57945"/>
        <dbReference type="ChEBI" id="CHEBI:90726"/>
        <dbReference type="EC" id="1.1.1.35"/>
    </reaction>
</comment>
<keyword evidence="6" id="KW-0520">NAD</keyword>
<dbReference type="Gene3D" id="1.10.1040.10">
    <property type="entry name" value="N-(1-d-carboxylethyl)-l-norvaline Dehydrogenase, domain 2"/>
    <property type="match status" value="1"/>
</dbReference>
<evidence type="ECO:0000256" key="6">
    <source>
        <dbReference type="ARBA" id="ARBA00023027"/>
    </source>
</evidence>
<name>A0A9N9B251_9GLOM</name>